<keyword evidence="1" id="KW-1133">Transmembrane helix</keyword>
<sequence length="261" mass="27182">MLGLMLLWPPVSARADTVGAADASSSTSSVPAADESSTSASAAASAQTTDTAATTAALSLHIQKYQLSAGVASVIAKQAGTKLSLPDDVQPGSGVHYRVQRVLPTRAGVAPTAKQSSSYKLDDFDRTITTDDSGSAVLTSADGLVPGYYLVTEVADDAVPEPMAPVIVQLPLPNAVSGGVLRDVYLYPKSGLVSPKVPSTHGSSNFPPEPYHPYSNFPKTPQTLAQTSGVLDGQGWVTAIVVLLVLGSMIIIWPVRLFHRR</sequence>
<name>U4TMG0_9LACO</name>
<protein>
    <recommendedName>
        <fullName evidence="2">Gram-positive pilin subunit D1 N-terminal domain-containing protein</fullName>
    </recommendedName>
</protein>
<reference evidence="4" key="1">
    <citation type="journal article" date="2013" name="Genome Announc.">
        <title>Whole-Genome Sequencing of Lactobacillus shenzhenensis Strain LY-73T.</title>
        <authorList>
            <person name="Lin Z."/>
            <person name="Liu Z."/>
            <person name="Yang R."/>
            <person name="Zou Y."/>
            <person name="Wan D."/>
            <person name="Chen J."/>
            <person name="Guo M."/>
            <person name="Zhao J."/>
            <person name="Fang C."/>
            <person name="Yang R."/>
            <person name="Liu F."/>
        </authorList>
    </citation>
    <scope>NUCLEOTIDE SEQUENCE [LARGE SCALE GENOMIC DNA]</scope>
    <source>
        <strain evidence="4">LY-73</strain>
    </source>
</reference>
<proteinExistence type="predicted"/>
<feature type="transmembrane region" description="Helical" evidence="1">
    <location>
        <begin position="236"/>
        <end position="255"/>
    </location>
</feature>
<keyword evidence="1" id="KW-0472">Membrane</keyword>
<dbReference type="InterPro" id="IPR013783">
    <property type="entry name" value="Ig-like_fold"/>
</dbReference>
<dbReference type="STRING" id="1231336.L248_0794"/>
<dbReference type="Gene3D" id="2.60.40.10">
    <property type="entry name" value="Immunoglobulins"/>
    <property type="match status" value="1"/>
</dbReference>
<evidence type="ECO:0000259" key="2">
    <source>
        <dbReference type="Pfam" id="PF16555"/>
    </source>
</evidence>
<accession>U4TMG0</accession>
<evidence type="ECO:0000313" key="4">
    <source>
        <dbReference type="Proteomes" id="UP000030647"/>
    </source>
</evidence>
<organism evidence="3 4">
    <name type="scientific">Schleiferilactobacillus shenzhenensis LY-73</name>
    <dbReference type="NCBI Taxonomy" id="1231336"/>
    <lineage>
        <taxon>Bacteria</taxon>
        <taxon>Bacillati</taxon>
        <taxon>Bacillota</taxon>
        <taxon>Bacilli</taxon>
        <taxon>Lactobacillales</taxon>
        <taxon>Lactobacillaceae</taxon>
        <taxon>Schleiferilactobacillus</taxon>
    </lineage>
</organism>
<dbReference type="HOGENOM" id="CLU_1064736_0_0_9"/>
<dbReference type="InterPro" id="IPR032364">
    <property type="entry name" value="GramPos_pilinD1_N"/>
</dbReference>
<feature type="domain" description="Gram-positive pilin subunit D1 N-terminal" evidence="2">
    <location>
        <begin position="114"/>
        <end position="189"/>
    </location>
</feature>
<dbReference type="Pfam" id="PF16555">
    <property type="entry name" value="GramPos_pilinD1"/>
    <property type="match status" value="1"/>
</dbReference>
<evidence type="ECO:0000256" key="1">
    <source>
        <dbReference type="SAM" id="Phobius"/>
    </source>
</evidence>
<dbReference type="Proteomes" id="UP000030647">
    <property type="component" value="Unassembled WGS sequence"/>
</dbReference>
<keyword evidence="1" id="KW-0812">Transmembrane</keyword>
<dbReference type="EMBL" id="KI271595">
    <property type="protein sequence ID" value="ERL64610.1"/>
    <property type="molecule type" value="Genomic_DNA"/>
</dbReference>
<evidence type="ECO:0000313" key="3">
    <source>
        <dbReference type="EMBL" id="ERL64610.1"/>
    </source>
</evidence>
<keyword evidence="4" id="KW-1185">Reference proteome</keyword>
<gene>
    <name evidence="3" type="ORF">L248_0794</name>
</gene>
<dbReference type="AlphaFoldDB" id="U4TMG0"/>